<sequence length="28" mass="3239">MANISDIHLVVNEVFPDWDSLSRHKSVE</sequence>
<keyword evidence="2" id="KW-1185">Reference proteome</keyword>
<organism evidence="1 2">
    <name type="scientific">Aspergillus tanneri</name>
    <dbReference type="NCBI Taxonomy" id="1220188"/>
    <lineage>
        <taxon>Eukaryota</taxon>
        <taxon>Fungi</taxon>
        <taxon>Dikarya</taxon>
        <taxon>Ascomycota</taxon>
        <taxon>Pezizomycotina</taxon>
        <taxon>Eurotiomycetes</taxon>
        <taxon>Eurotiomycetidae</taxon>
        <taxon>Eurotiales</taxon>
        <taxon>Aspergillaceae</taxon>
        <taxon>Aspergillus</taxon>
        <taxon>Aspergillus subgen. Circumdati</taxon>
    </lineage>
</organism>
<dbReference type="Proteomes" id="UP000308092">
    <property type="component" value="Unassembled WGS sequence"/>
</dbReference>
<comment type="caution">
    <text evidence="1">The sequence shown here is derived from an EMBL/GenBank/DDBJ whole genome shotgun (WGS) entry which is preliminary data.</text>
</comment>
<name>A0A4S3JQ50_9EURO</name>
<accession>A0A4S3JQ50</accession>
<dbReference type="AlphaFoldDB" id="A0A4S3JQ50"/>
<dbReference type="EMBL" id="SOSA01000063">
    <property type="protein sequence ID" value="THC97796.1"/>
    <property type="molecule type" value="Genomic_DNA"/>
</dbReference>
<proteinExistence type="predicted"/>
<evidence type="ECO:0000313" key="1">
    <source>
        <dbReference type="EMBL" id="THC97796.1"/>
    </source>
</evidence>
<dbReference type="VEuPathDB" id="FungiDB:EYZ11_002712"/>
<gene>
    <name evidence="1" type="ORF">EYZ11_002712</name>
</gene>
<protein>
    <submittedName>
        <fullName evidence="1">Uncharacterized protein</fullName>
    </submittedName>
</protein>
<reference evidence="1 2" key="1">
    <citation type="submission" date="2019-03" db="EMBL/GenBank/DDBJ databases">
        <title>The genome sequence of a newly discovered highly antifungal drug resistant Aspergillus species, Aspergillus tanneri NIH 1004.</title>
        <authorList>
            <person name="Mounaud S."/>
            <person name="Singh I."/>
            <person name="Joardar V."/>
            <person name="Pakala S."/>
            <person name="Pakala S."/>
            <person name="Venepally P."/>
            <person name="Hoover J."/>
            <person name="Nierman W."/>
            <person name="Chung J."/>
            <person name="Losada L."/>
        </authorList>
    </citation>
    <scope>NUCLEOTIDE SEQUENCE [LARGE SCALE GENOMIC DNA]</scope>
    <source>
        <strain evidence="1 2">NIH1004</strain>
    </source>
</reference>
<evidence type="ECO:0000313" key="2">
    <source>
        <dbReference type="Proteomes" id="UP000308092"/>
    </source>
</evidence>